<evidence type="ECO:0000256" key="3">
    <source>
        <dbReference type="PIRSR" id="PIRSR618191-1"/>
    </source>
</evidence>
<keyword evidence="2 4" id="KW-0413">Isomerase</keyword>
<evidence type="ECO:0000259" key="5">
    <source>
        <dbReference type="Pfam" id="PF01361"/>
    </source>
</evidence>
<accession>A0A2U1DCF0</accession>
<evidence type="ECO:0000313" key="6">
    <source>
        <dbReference type="EMBL" id="PVY85242.1"/>
    </source>
</evidence>
<feature type="active site" description="Proton acceptor; via imino nitrogen" evidence="3">
    <location>
        <position position="2"/>
    </location>
</feature>
<dbReference type="InterPro" id="IPR014347">
    <property type="entry name" value="Tautomerase/MIF_sf"/>
</dbReference>
<dbReference type="SUPFAM" id="SSF55331">
    <property type="entry name" value="Tautomerase/MIF"/>
    <property type="match status" value="1"/>
</dbReference>
<name>A0A2U1DCF0_9LACO</name>
<dbReference type="PANTHER" id="PTHR35530:SF1">
    <property type="entry name" value="2-HYDROXYMUCONATE TAUTOMERASE"/>
    <property type="match status" value="1"/>
</dbReference>
<gene>
    <name evidence="6" type="ORF">C7384_10260</name>
</gene>
<dbReference type="Proteomes" id="UP000245433">
    <property type="component" value="Unassembled WGS sequence"/>
</dbReference>
<comment type="similarity">
    <text evidence="1 4">Belongs to the 4-oxalocrotonate tautomerase family.</text>
</comment>
<proteinExistence type="inferred from homology"/>
<sequence length="61" mass="6699">MPVVQVELLEGRSKEQLAKMVEDVTAAIVKNTGAQREAVHIILREMPKDHYAVGGVLASDR</sequence>
<dbReference type="NCBIfam" id="TIGR00013">
    <property type="entry name" value="taut"/>
    <property type="match status" value="1"/>
</dbReference>
<reference evidence="6 7" key="1">
    <citation type="submission" date="2018-04" db="EMBL/GenBank/DDBJ databases">
        <title>Genomic Encyclopedia of Type Strains, Phase IV (KMG-IV): sequencing the most valuable type-strain genomes for metagenomic binning, comparative biology and taxonomic classification.</title>
        <authorList>
            <person name="Goeker M."/>
        </authorList>
    </citation>
    <scope>NUCLEOTIDE SEQUENCE [LARGE SCALE GENOMIC DNA]</scope>
    <source>
        <strain evidence="6 7">DSM 28795</strain>
    </source>
</reference>
<dbReference type="OrthoDB" id="5405937at2"/>
<dbReference type="NCBIfam" id="NF002571">
    <property type="entry name" value="PRK02220.1"/>
    <property type="match status" value="1"/>
</dbReference>
<dbReference type="GO" id="GO:0016853">
    <property type="term" value="F:isomerase activity"/>
    <property type="evidence" value="ECO:0007669"/>
    <property type="project" value="UniProtKB-UniRule"/>
</dbReference>
<comment type="caution">
    <text evidence="6">The sequence shown here is derived from an EMBL/GenBank/DDBJ whole genome shotgun (WGS) entry which is preliminary data.</text>
</comment>
<dbReference type="EC" id="5.3.2.-" evidence="4"/>
<dbReference type="Gene3D" id="3.30.429.10">
    <property type="entry name" value="Macrophage Migration Inhibitory Factor"/>
    <property type="match status" value="1"/>
</dbReference>
<dbReference type="PANTHER" id="PTHR35530">
    <property type="entry name" value="TAUTOMERASE-RELATED"/>
    <property type="match status" value="1"/>
</dbReference>
<dbReference type="AlphaFoldDB" id="A0A2U1DCF0"/>
<dbReference type="InterPro" id="IPR018191">
    <property type="entry name" value="4-OT"/>
</dbReference>
<evidence type="ECO:0000256" key="1">
    <source>
        <dbReference type="ARBA" id="ARBA00006723"/>
    </source>
</evidence>
<evidence type="ECO:0000256" key="4">
    <source>
        <dbReference type="RuleBase" id="RU362032"/>
    </source>
</evidence>
<evidence type="ECO:0000313" key="7">
    <source>
        <dbReference type="Proteomes" id="UP000245433"/>
    </source>
</evidence>
<evidence type="ECO:0000256" key="2">
    <source>
        <dbReference type="ARBA" id="ARBA00023235"/>
    </source>
</evidence>
<dbReference type="Pfam" id="PF01361">
    <property type="entry name" value="Tautomerase"/>
    <property type="match status" value="1"/>
</dbReference>
<dbReference type="RefSeq" id="WP_089938310.1">
    <property type="nucleotide sequence ID" value="NZ_CAKOEW010000001.1"/>
</dbReference>
<feature type="domain" description="4-oxalocrotonate tautomerase-like" evidence="5">
    <location>
        <begin position="2"/>
        <end position="61"/>
    </location>
</feature>
<dbReference type="EMBL" id="QEKT01000002">
    <property type="protein sequence ID" value="PVY85242.1"/>
    <property type="molecule type" value="Genomic_DNA"/>
</dbReference>
<dbReference type="InterPro" id="IPR004370">
    <property type="entry name" value="4-OT-like_dom"/>
</dbReference>
<protein>
    <recommendedName>
        <fullName evidence="4">Tautomerase</fullName>
        <ecNumber evidence="4">5.3.2.-</ecNumber>
    </recommendedName>
</protein>
<keyword evidence="7" id="KW-1185">Reference proteome</keyword>
<organism evidence="6 7">
    <name type="scientific">Convivina intestini</name>
    <dbReference type="NCBI Taxonomy" id="1505726"/>
    <lineage>
        <taxon>Bacteria</taxon>
        <taxon>Bacillati</taxon>
        <taxon>Bacillota</taxon>
        <taxon>Bacilli</taxon>
        <taxon>Lactobacillales</taxon>
        <taxon>Lactobacillaceae</taxon>
        <taxon>Convivina</taxon>
    </lineage>
</organism>